<evidence type="ECO:0000256" key="1">
    <source>
        <dbReference type="ARBA" id="ARBA00006249"/>
    </source>
</evidence>
<evidence type="ECO:0000256" key="2">
    <source>
        <dbReference type="ARBA" id="ARBA00022487"/>
    </source>
</evidence>
<evidence type="ECO:0000313" key="9">
    <source>
        <dbReference type="EMBL" id="MDP9971415.1"/>
    </source>
</evidence>
<dbReference type="PANTHER" id="PTHR33938">
    <property type="entry name" value="FERULOYL ESTERASE B-RELATED"/>
    <property type="match status" value="1"/>
</dbReference>
<dbReference type="PANTHER" id="PTHR33938:SF15">
    <property type="entry name" value="FERULOYL ESTERASE B-RELATED"/>
    <property type="match status" value="1"/>
</dbReference>
<keyword evidence="7" id="KW-1015">Disulfide bond</keyword>
<evidence type="ECO:0000313" key="10">
    <source>
        <dbReference type="Proteomes" id="UP001224845"/>
    </source>
</evidence>
<dbReference type="EMBL" id="JAUSRV010000006">
    <property type="protein sequence ID" value="MDP9971415.1"/>
    <property type="molecule type" value="Genomic_DNA"/>
</dbReference>
<evidence type="ECO:0000256" key="8">
    <source>
        <dbReference type="SAM" id="SignalP"/>
    </source>
</evidence>
<dbReference type="Proteomes" id="UP001224845">
    <property type="component" value="Unassembled WGS sequence"/>
</dbReference>
<dbReference type="PROSITE" id="PS51257">
    <property type="entry name" value="PROKAR_LIPOPROTEIN"/>
    <property type="match status" value="1"/>
</dbReference>
<keyword evidence="5 9" id="KW-0378">Hydrolase</keyword>
<dbReference type="RefSeq" id="WP_307593992.1">
    <property type="nucleotide sequence ID" value="NZ_JAUSRV010000006.1"/>
</dbReference>
<comment type="caution">
    <text evidence="9">The sequence shown here is derived from an EMBL/GenBank/DDBJ whole genome shotgun (WGS) entry which is preliminary data.</text>
</comment>
<evidence type="ECO:0000256" key="5">
    <source>
        <dbReference type="ARBA" id="ARBA00022801"/>
    </source>
</evidence>
<dbReference type="Pfam" id="PF07519">
    <property type="entry name" value="Tannase"/>
    <property type="match status" value="2"/>
</dbReference>
<dbReference type="AlphaFoldDB" id="A0AAW8EEZ6"/>
<protein>
    <submittedName>
        <fullName evidence="9">Feruloyl esterase</fullName>
        <ecNumber evidence="9">3.1.1.73</ecNumber>
    </submittedName>
</protein>
<keyword evidence="3" id="KW-0479">Metal-binding</keyword>
<evidence type="ECO:0000256" key="7">
    <source>
        <dbReference type="ARBA" id="ARBA00023157"/>
    </source>
</evidence>
<evidence type="ECO:0000256" key="6">
    <source>
        <dbReference type="ARBA" id="ARBA00022837"/>
    </source>
</evidence>
<organism evidence="9 10">
    <name type="scientific">Variovorax paradoxus</name>
    <dbReference type="NCBI Taxonomy" id="34073"/>
    <lineage>
        <taxon>Bacteria</taxon>
        <taxon>Pseudomonadati</taxon>
        <taxon>Pseudomonadota</taxon>
        <taxon>Betaproteobacteria</taxon>
        <taxon>Burkholderiales</taxon>
        <taxon>Comamonadaceae</taxon>
        <taxon>Variovorax</taxon>
    </lineage>
</organism>
<feature type="chain" id="PRO_5043588969" evidence="8">
    <location>
        <begin position="27"/>
        <end position="558"/>
    </location>
</feature>
<sequence length="558" mass="57203">MIGFPRKLLSTRLCTAVTLSVTLILAACGGGSNSGASLPFVFPVGTSGGNGGNGGGGNTGTDPNALPSVDALKATCTSIVGKTFASATVTAANRIEGDASLGTTGMCQVLATRAPYLDIEVVVPDNWSGRYYQQGGGGFDGQIRSAFTKNSSGAITAVTYAVTAQAAVYASSNGGNRAGVTGQAAPAVFFDGTEAGKQSMDDYSYASLGTTLYFAKGVIKEFFKQDAKYRYFVGCSNGGRNAAIAIQRWPEEFDGAVSGCYGFSMPGQTVAWTSMAGLAGTPVMPSGAQWSAVYKAAVASCDAADNLADGVISNPSRCTFDPSTQVCGQPLASTDPAVCLTPTQLPTVQKLFAGGWTDATGNTIYSPYGWANANPASFGGLGGGYVAMATGDAAWLTAAKQATFDVNVDYGPVVAGLQSVGADVDKIAIAKFIASGKKFLTYHDGADGLLSINEHTRNVNTVYSIAKGMGLADPSTSSRYFVIPGTGHGGSQALTQVRWDDAIVKWVEAGSAPMQLTFNSKTSTGAAKSIPVCQYPQYPRYVSGGDVNSAASYTCTAP</sequence>
<dbReference type="GO" id="GO:0046872">
    <property type="term" value="F:metal ion binding"/>
    <property type="evidence" value="ECO:0007669"/>
    <property type="project" value="UniProtKB-KW"/>
</dbReference>
<evidence type="ECO:0000256" key="4">
    <source>
        <dbReference type="ARBA" id="ARBA00022729"/>
    </source>
</evidence>
<keyword evidence="4 8" id="KW-0732">Signal</keyword>
<dbReference type="GO" id="GO:0030600">
    <property type="term" value="F:feruloyl esterase activity"/>
    <property type="evidence" value="ECO:0007669"/>
    <property type="project" value="UniProtKB-EC"/>
</dbReference>
<proteinExistence type="inferred from homology"/>
<evidence type="ECO:0000256" key="3">
    <source>
        <dbReference type="ARBA" id="ARBA00022723"/>
    </source>
</evidence>
<reference evidence="9" key="1">
    <citation type="submission" date="2023-07" db="EMBL/GenBank/DDBJ databases">
        <title>Sorghum-associated microbial communities from plants grown in Nebraska, USA.</title>
        <authorList>
            <person name="Schachtman D."/>
        </authorList>
    </citation>
    <scope>NUCLEOTIDE SEQUENCE</scope>
    <source>
        <strain evidence="9">DS3315</strain>
    </source>
</reference>
<dbReference type="EC" id="3.1.1.73" evidence="9"/>
<keyword evidence="2" id="KW-0719">Serine esterase</keyword>
<gene>
    <name evidence="9" type="ORF">J2W39_002652</name>
</gene>
<feature type="signal peptide" evidence="8">
    <location>
        <begin position="1"/>
        <end position="26"/>
    </location>
</feature>
<accession>A0AAW8EEZ6</accession>
<name>A0AAW8EEZ6_VARPD</name>
<keyword evidence="6" id="KW-0106">Calcium</keyword>
<dbReference type="InterPro" id="IPR011118">
    <property type="entry name" value="Tannase/feruloyl_esterase"/>
</dbReference>
<dbReference type="InterPro" id="IPR029058">
    <property type="entry name" value="AB_hydrolase_fold"/>
</dbReference>
<dbReference type="SUPFAM" id="SSF53474">
    <property type="entry name" value="alpha/beta-Hydrolases"/>
    <property type="match status" value="1"/>
</dbReference>
<comment type="similarity">
    <text evidence="1">Belongs to the tannase family.</text>
</comment>